<protein>
    <submittedName>
        <fullName evidence="2">Ribosomal-protein-alanine N-acetyltransferase</fullName>
    </submittedName>
</protein>
<dbReference type="RefSeq" id="WP_093536941.1">
    <property type="nucleotide sequence ID" value="NZ_FOXU01000003.1"/>
</dbReference>
<dbReference type="InterPro" id="IPR000182">
    <property type="entry name" value="GNAT_dom"/>
</dbReference>
<dbReference type="STRING" id="126156.SAMN05421670_2206"/>
<dbReference type="InterPro" id="IPR051531">
    <property type="entry name" value="N-acetyltransferase"/>
</dbReference>
<dbReference type="Pfam" id="PF13302">
    <property type="entry name" value="Acetyltransf_3"/>
    <property type="match status" value="1"/>
</dbReference>
<dbReference type="PANTHER" id="PTHR43792">
    <property type="entry name" value="GNAT FAMILY, PUTATIVE (AFU_ORTHOLOGUE AFUA_3G00765)-RELATED-RELATED"/>
    <property type="match status" value="1"/>
</dbReference>
<gene>
    <name evidence="2" type="ORF">SAMN05421670_2206</name>
</gene>
<dbReference type="PROSITE" id="PS51186">
    <property type="entry name" value="GNAT"/>
    <property type="match status" value="1"/>
</dbReference>
<dbReference type="Gene3D" id="3.40.630.30">
    <property type="match status" value="1"/>
</dbReference>
<dbReference type="InterPro" id="IPR016181">
    <property type="entry name" value="Acyl_CoA_acyltransferase"/>
</dbReference>
<dbReference type="Proteomes" id="UP000198734">
    <property type="component" value="Unassembled WGS sequence"/>
</dbReference>
<accession>A0A1I5YRS5</accession>
<evidence type="ECO:0000313" key="3">
    <source>
        <dbReference type="Proteomes" id="UP000198734"/>
    </source>
</evidence>
<reference evidence="3" key="1">
    <citation type="submission" date="2016-10" db="EMBL/GenBank/DDBJ databases">
        <authorList>
            <person name="Varghese N."/>
            <person name="Submissions S."/>
        </authorList>
    </citation>
    <scope>NUCLEOTIDE SEQUENCE [LARGE SCALE GENOMIC DNA]</scope>
    <source>
        <strain evidence="3">DSM 11706</strain>
    </source>
</reference>
<organism evidence="2 3">
    <name type="scientific">Psychrobacillus psychrotolerans</name>
    <dbReference type="NCBI Taxonomy" id="126156"/>
    <lineage>
        <taxon>Bacteria</taxon>
        <taxon>Bacillati</taxon>
        <taxon>Bacillota</taxon>
        <taxon>Bacilli</taxon>
        <taxon>Bacillales</taxon>
        <taxon>Bacillaceae</taxon>
        <taxon>Psychrobacillus</taxon>
    </lineage>
</organism>
<name>A0A1I5YRS5_9BACI</name>
<dbReference type="SUPFAM" id="SSF55729">
    <property type="entry name" value="Acyl-CoA N-acyltransferases (Nat)"/>
    <property type="match status" value="1"/>
</dbReference>
<dbReference type="EMBL" id="FOXU01000003">
    <property type="protein sequence ID" value="SFQ46958.1"/>
    <property type="molecule type" value="Genomic_DNA"/>
</dbReference>
<keyword evidence="2" id="KW-0808">Transferase</keyword>
<dbReference type="OrthoDB" id="9798081at2"/>
<dbReference type="PANTHER" id="PTHR43792:SF1">
    <property type="entry name" value="N-ACETYLTRANSFERASE DOMAIN-CONTAINING PROTEIN"/>
    <property type="match status" value="1"/>
</dbReference>
<evidence type="ECO:0000313" key="2">
    <source>
        <dbReference type="EMBL" id="SFQ46958.1"/>
    </source>
</evidence>
<proteinExistence type="predicted"/>
<dbReference type="GO" id="GO:0016747">
    <property type="term" value="F:acyltransferase activity, transferring groups other than amino-acyl groups"/>
    <property type="evidence" value="ECO:0007669"/>
    <property type="project" value="InterPro"/>
</dbReference>
<evidence type="ECO:0000259" key="1">
    <source>
        <dbReference type="PROSITE" id="PS51186"/>
    </source>
</evidence>
<feature type="domain" description="N-acetyltransferase" evidence="1">
    <location>
        <begin position="18"/>
        <end position="167"/>
    </location>
</feature>
<dbReference type="AlphaFoldDB" id="A0A1I5YRS5"/>
<sequence length="167" mass="18762">MKVIGETERLYLCVFEQSHVEAAQQFWGDEEVMSLCDGPSAHELLPKVIEGYRKLHEDRGLSVYAVIEKESDLVIGAAGFNPTDSTGVIELIYHFSKKSWGKGFATEAAAACLKLAKNKGNIRIITASADPQNIGSLKILEKIGFTYVSMKWFEDTKQEEPYYEYLM</sequence>
<keyword evidence="3" id="KW-1185">Reference proteome</keyword>